<evidence type="ECO:0000313" key="2">
    <source>
        <dbReference type="Proteomes" id="UP001156903"/>
    </source>
</evidence>
<accession>A0ABQ6C5G1</accession>
<sequence length="231" mass="24722">MLRMTALVLLLANALYFAWTQGWLGPLGLAPVVQSEPERLQQQVRPEAVELLNGPPPNLPATAATNDAAMASPNAGALPPEPTVCMRAQGFTPEQAGTLREALEHNATLTGAWDLAEVRAGGRWIVYMGRLNDDQMQRKKAELRELKVDFREVSTAGLAPGLALGTYSAEASAEQGLADVQRKGVRTARVAQERPESAQFVLRLPQSTAEQRAAIAALGSAMAGKLLQSCE</sequence>
<reference evidence="2" key="1">
    <citation type="journal article" date="2019" name="Int. J. Syst. Evol. Microbiol.">
        <title>The Global Catalogue of Microorganisms (GCM) 10K type strain sequencing project: providing services to taxonomists for standard genome sequencing and annotation.</title>
        <authorList>
            <consortium name="The Broad Institute Genomics Platform"/>
            <consortium name="The Broad Institute Genome Sequencing Center for Infectious Disease"/>
            <person name="Wu L."/>
            <person name="Ma J."/>
        </authorList>
    </citation>
    <scope>NUCLEOTIDE SEQUENCE [LARGE SCALE GENOMIC DNA]</scope>
    <source>
        <strain evidence="2">NBRC 109341</strain>
    </source>
</reference>
<proteinExistence type="predicted"/>
<evidence type="ECO:0008006" key="3">
    <source>
        <dbReference type="Google" id="ProtNLM"/>
    </source>
</evidence>
<organism evidence="1 2">
    <name type="scientific">Hydrogenophaga electricum</name>
    <dbReference type="NCBI Taxonomy" id="1230953"/>
    <lineage>
        <taxon>Bacteria</taxon>
        <taxon>Pseudomonadati</taxon>
        <taxon>Pseudomonadota</taxon>
        <taxon>Betaproteobacteria</taxon>
        <taxon>Burkholderiales</taxon>
        <taxon>Comamonadaceae</taxon>
        <taxon>Hydrogenophaga</taxon>
    </lineage>
</organism>
<keyword evidence="2" id="KW-1185">Reference proteome</keyword>
<name>A0ABQ6C5G1_9BURK</name>
<gene>
    <name evidence="1" type="ORF">GCM10007935_29740</name>
</gene>
<protein>
    <recommendedName>
        <fullName evidence="3">SPOR domain-containing protein</fullName>
    </recommendedName>
</protein>
<evidence type="ECO:0000313" key="1">
    <source>
        <dbReference type="EMBL" id="GLS15538.1"/>
    </source>
</evidence>
<dbReference type="Proteomes" id="UP001156903">
    <property type="component" value="Unassembled WGS sequence"/>
</dbReference>
<comment type="caution">
    <text evidence="1">The sequence shown here is derived from an EMBL/GenBank/DDBJ whole genome shotgun (WGS) entry which is preliminary data.</text>
</comment>
<dbReference type="EMBL" id="BSPB01000027">
    <property type="protein sequence ID" value="GLS15538.1"/>
    <property type="molecule type" value="Genomic_DNA"/>
</dbReference>